<dbReference type="EMBL" id="AE005174">
    <property type="protein sequence ID" value="AAG56445.1"/>
    <property type="molecule type" value="Genomic_DNA"/>
</dbReference>
<dbReference type="InterPro" id="IPR059213">
    <property type="entry name" value="KilR-like"/>
</dbReference>
<sequence>MEIIMIAHHFGTDEIPRQCVTPGDYVLHEGRTYIASANNIKKRKLYIRNLTTKTCITDRMIKVFLGRDGLPVKAESW</sequence>
<evidence type="ECO:0008006" key="3">
    <source>
        <dbReference type="Google" id="ProtNLM"/>
    </source>
</evidence>
<dbReference type="PATRIC" id="fig|386585.9.peg.2044"/>
<reference evidence="1 2" key="1">
    <citation type="journal article" date="2001" name="Nature">
        <title>Genome sequence of enterohaemorrhagic Escherichia coli O157:H7.</title>
        <authorList>
            <person name="Perna N.T."/>
            <person name="Plunkett G.III."/>
            <person name="Burland V."/>
            <person name="Mau B."/>
            <person name="Glasner J.D."/>
            <person name="Rose D.J."/>
            <person name="Mayhew G.F."/>
            <person name="Evans P.S."/>
            <person name="Gregor J."/>
            <person name="Kirkpatrick H.A."/>
            <person name="Posfai G."/>
            <person name="Hackett J."/>
            <person name="Klink S."/>
            <person name="Boutin A."/>
            <person name="Shao Y."/>
            <person name="Miller L."/>
            <person name="Grotbeck E.J."/>
            <person name="Davis N.W."/>
            <person name="Lim A."/>
            <person name="Dimalanta E."/>
            <person name="Potamousis K."/>
            <person name="Apodaca J."/>
            <person name="Anantharaman T.S."/>
            <person name="Lin J."/>
            <person name="Yen G."/>
            <person name="Schwartz D.C."/>
            <person name="Welch R.A."/>
            <person name="Blattner F.R."/>
        </authorList>
    </citation>
    <scope>NUCLEOTIDE SEQUENCE [LARGE SCALE GENOMIC DNA]</scope>
    <source>
        <strain evidence="2">O157:H7 / EDL933 / ATCC 700927 / EHEC</strain>
    </source>
</reference>
<protein>
    <recommendedName>
        <fullName evidence="3">Cell division protein FtsZ</fullName>
    </recommendedName>
</protein>
<dbReference type="NCBIfam" id="NF008465">
    <property type="entry name" value="PRK11354.1"/>
    <property type="match status" value="1"/>
</dbReference>
<dbReference type="AlphaFoldDB" id="A0A0H3JJ16"/>
<evidence type="ECO:0000313" key="2">
    <source>
        <dbReference type="Proteomes" id="UP000002519"/>
    </source>
</evidence>
<dbReference type="KEGG" id="ece:Z2406"/>
<accession>A0A0H3JJ16</accession>
<name>A0A0H3JJ16_ECO57</name>
<organism evidence="1 2">
    <name type="scientific">Escherichia coli O157:H7</name>
    <dbReference type="NCBI Taxonomy" id="83334"/>
    <lineage>
        <taxon>Bacteria</taxon>
        <taxon>Pseudomonadati</taxon>
        <taxon>Pseudomonadota</taxon>
        <taxon>Gammaproteobacteria</taxon>
        <taxon>Enterobacterales</taxon>
        <taxon>Enterobacteriaceae</taxon>
        <taxon>Escherichia</taxon>
    </lineage>
</organism>
<evidence type="ECO:0000313" key="1">
    <source>
        <dbReference type="EMBL" id="AAG56445.1"/>
    </source>
</evidence>
<dbReference type="PIR" id="A85748">
    <property type="entry name" value="A85748"/>
</dbReference>
<gene>
    <name evidence="1" type="primary">ydaD</name>
    <name evidence="1" type="ordered locus">Z2406</name>
</gene>
<proteinExistence type="predicted"/>
<dbReference type="Proteomes" id="UP000002519">
    <property type="component" value="Chromosome"/>
</dbReference>
<dbReference type="PIR" id="H90870">
    <property type="entry name" value="H90870"/>
</dbReference>